<gene>
    <name evidence="2" type="ORF">KCU76_g3013</name>
</gene>
<dbReference type="OrthoDB" id="3142841at2759"/>
<evidence type="ECO:0000313" key="2">
    <source>
        <dbReference type="EMBL" id="KAG9697419.1"/>
    </source>
</evidence>
<feature type="non-terminal residue" evidence="2">
    <location>
        <position position="1"/>
    </location>
</feature>
<proteinExistence type="predicted"/>
<reference evidence="2" key="1">
    <citation type="journal article" date="2021" name="J Fungi (Basel)">
        <title>Virulence traits and population genomics of the black yeast Aureobasidium melanogenum.</title>
        <authorList>
            <person name="Cernosa A."/>
            <person name="Sun X."/>
            <person name="Gostincar C."/>
            <person name="Fang C."/>
            <person name="Gunde-Cimerman N."/>
            <person name="Song Z."/>
        </authorList>
    </citation>
    <scope>NUCLEOTIDE SEQUENCE</scope>
    <source>
        <strain evidence="2">EXF-9911</strain>
    </source>
</reference>
<accession>A0A9P8ERS8</accession>
<feature type="transmembrane region" description="Helical" evidence="1">
    <location>
        <begin position="302"/>
        <end position="324"/>
    </location>
</feature>
<comment type="caution">
    <text evidence="2">The sequence shown here is derived from an EMBL/GenBank/DDBJ whole genome shotgun (WGS) entry which is preliminary data.</text>
</comment>
<feature type="transmembrane region" description="Helical" evidence="1">
    <location>
        <begin position="204"/>
        <end position="229"/>
    </location>
</feature>
<dbReference type="PANTHER" id="PTHR33927">
    <property type="entry name" value="TRANSMEMBRANE PROTEIN"/>
    <property type="match status" value="1"/>
</dbReference>
<evidence type="ECO:0000313" key="3">
    <source>
        <dbReference type="Proteomes" id="UP000779574"/>
    </source>
</evidence>
<dbReference type="InterPro" id="IPR052979">
    <property type="entry name" value="Adenylate-forming_domain"/>
</dbReference>
<feature type="transmembrane region" description="Helical" evidence="1">
    <location>
        <begin position="277"/>
        <end position="296"/>
    </location>
</feature>
<feature type="transmembrane region" description="Helical" evidence="1">
    <location>
        <begin position="129"/>
        <end position="148"/>
    </location>
</feature>
<sequence>MSARRFSGPPAVTVAIKLDVIRPRANSEPGADYGSIGSSPEEKRVARARHLQTNPFSYRGLAKKPWLLPLLESPFIPSPIPEEQEQVCENVKDPIVTDKGKLEWLACAQELPPQLGTETTRRFWGFFSLYRLIFAFTLLANLAATILASPFGSITSSDAATGAAVNLCVSVLVRNEHVVNAMFRSVCTLNPSTPLSVRRAGAKVYSYGGFHSGCATAGMLWYLVFTVLLGAELSDPGKRSAFAFALLISILLLAISWSAFPAFRVAHHNAFEAIHRYAGWFSIGLLWAQLGASVAFSESKSAGLLLAESPLFWCLIIITSAIIYPWSRLRERNVHVQVLSPRAALLCFDYKRMDTCQGIRITDHPLKETHSFATISRVGDEQGFRVLMSRAGDWTSNFIDNPPTRIWVKGAPVFGVMRVALIFKKVLVVATGTGIGPCLSLLESCPEHPMHVLWLGSNPRQSYGDAIINSVFTADSGACIVDTSKAGRGDILRLVYARYVESQSEAIIIISNAVVTRQVVGGLECRGVPVFGAIFDS</sequence>
<feature type="transmembrane region" description="Helical" evidence="1">
    <location>
        <begin position="241"/>
        <end position="265"/>
    </location>
</feature>
<keyword evidence="1" id="KW-0472">Membrane</keyword>
<name>A0A9P8ERS8_AURME</name>
<keyword evidence="1" id="KW-1133">Transmembrane helix</keyword>
<protein>
    <recommendedName>
        <fullName evidence="4">Integral membrane protein TmpA</fullName>
    </recommendedName>
</protein>
<dbReference type="AlphaFoldDB" id="A0A9P8ERS8"/>
<reference evidence="2" key="2">
    <citation type="submission" date="2021-08" db="EMBL/GenBank/DDBJ databases">
        <authorList>
            <person name="Gostincar C."/>
            <person name="Sun X."/>
            <person name="Song Z."/>
            <person name="Gunde-Cimerman N."/>
        </authorList>
    </citation>
    <scope>NUCLEOTIDE SEQUENCE</scope>
    <source>
        <strain evidence="2">EXF-9911</strain>
    </source>
</reference>
<dbReference type="Proteomes" id="UP000779574">
    <property type="component" value="Unassembled WGS sequence"/>
</dbReference>
<evidence type="ECO:0000256" key="1">
    <source>
        <dbReference type="SAM" id="Phobius"/>
    </source>
</evidence>
<dbReference type="EMBL" id="JAHFXF010000077">
    <property type="protein sequence ID" value="KAG9697419.1"/>
    <property type="molecule type" value="Genomic_DNA"/>
</dbReference>
<organism evidence="2 3">
    <name type="scientific">Aureobasidium melanogenum</name>
    <name type="common">Aureobasidium pullulans var. melanogenum</name>
    <dbReference type="NCBI Taxonomy" id="46634"/>
    <lineage>
        <taxon>Eukaryota</taxon>
        <taxon>Fungi</taxon>
        <taxon>Dikarya</taxon>
        <taxon>Ascomycota</taxon>
        <taxon>Pezizomycotina</taxon>
        <taxon>Dothideomycetes</taxon>
        <taxon>Dothideomycetidae</taxon>
        <taxon>Dothideales</taxon>
        <taxon>Saccotheciaceae</taxon>
        <taxon>Aureobasidium</taxon>
    </lineage>
</organism>
<dbReference type="PANTHER" id="PTHR33927:SF5">
    <property type="entry name" value="ENZYME, PUTATIVE (AFU_ORTHOLOGUE AFUA_8G01222)-RELATED"/>
    <property type="match status" value="1"/>
</dbReference>
<keyword evidence="1" id="KW-0812">Transmembrane</keyword>
<evidence type="ECO:0008006" key="4">
    <source>
        <dbReference type="Google" id="ProtNLM"/>
    </source>
</evidence>